<evidence type="ECO:0000256" key="1">
    <source>
        <dbReference type="ARBA" id="ARBA00022630"/>
    </source>
</evidence>
<dbReference type="PRINTS" id="PR00469">
    <property type="entry name" value="PNDRDTASEII"/>
</dbReference>
<reference evidence="8 9" key="1">
    <citation type="journal article" date="2009" name="Stand. Genomic Sci.">
        <title>Complete genome sequence of Methanocorpusculum labreanum type strain Z.</title>
        <authorList>
            <person name="Anderson I.J."/>
            <person name="Sieprawska-Lupa M."/>
            <person name="Goltsman E."/>
            <person name="Lapidus A."/>
            <person name="Copeland A."/>
            <person name="Glavina Del Rio T."/>
            <person name="Tice H."/>
            <person name="Dalin E."/>
            <person name="Barry K."/>
            <person name="Pitluck S."/>
            <person name="Hauser L."/>
            <person name="Land M."/>
            <person name="Lucas S."/>
            <person name="Richardson P."/>
            <person name="Whitman W.B."/>
            <person name="Kyrpides N.C."/>
        </authorList>
    </citation>
    <scope>NUCLEOTIDE SEQUENCE [LARGE SCALE GENOMIC DNA]</scope>
    <source>
        <strain evidence="9">ATCC 43576 / DSM 4855 / Z</strain>
    </source>
</reference>
<dbReference type="InterPro" id="IPR036249">
    <property type="entry name" value="Thioredoxin-like_sf"/>
</dbReference>
<dbReference type="SUPFAM" id="SSF52833">
    <property type="entry name" value="Thioredoxin-like"/>
    <property type="match status" value="1"/>
</dbReference>
<dbReference type="Proteomes" id="UP000000365">
    <property type="component" value="Chromosome"/>
</dbReference>
<dbReference type="eggNOG" id="arCOG02607">
    <property type="taxonomic scope" value="Archaea"/>
</dbReference>
<evidence type="ECO:0000256" key="5">
    <source>
        <dbReference type="ARBA" id="ARBA00023284"/>
    </source>
</evidence>
<dbReference type="InterPro" id="IPR008255">
    <property type="entry name" value="Pyr_nucl-diS_OxRdtase_2_AS"/>
</dbReference>
<keyword evidence="9" id="KW-1185">Reference proteome</keyword>
<accession>A2STK9</accession>
<dbReference type="InterPro" id="IPR002109">
    <property type="entry name" value="Glutaredoxin"/>
</dbReference>
<keyword evidence="2" id="KW-0274">FAD</keyword>
<dbReference type="Gene3D" id="3.40.30.10">
    <property type="entry name" value="Glutaredoxin"/>
    <property type="match status" value="1"/>
</dbReference>
<dbReference type="RefSeq" id="WP_011833868.1">
    <property type="nucleotide sequence ID" value="NC_008942.1"/>
</dbReference>
<evidence type="ECO:0000313" key="8">
    <source>
        <dbReference type="EMBL" id="ABN07665.1"/>
    </source>
</evidence>
<dbReference type="SUPFAM" id="SSF51905">
    <property type="entry name" value="FAD/NAD(P)-binding domain"/>
    <property type="match status" value="1"/>
</dbReference>
<name>A2STK9_METLZ</name>
<dbReference type="OrthoDB" id="27340at2157"/>
<dbReference type="HOGENOM" id="CLU_031864_5_3_2"/>
<dbReference type="Pfam" id="PF07992">
    <property type="entry name" value="Pyr_redox_2"/>
    <property type="match status" value="1"/>
</dbReference>
<protein>
    <submittedName>
        <fullName evidence="8">Glutaredoxin</fullName>
    </submittedName>
</protein>
<dbReference type="CDD" id="cd02976">
    <property type="entry name" value="NrdH"/>
    <property type="match status" value="1"/>
</dbReference>
<dbReference type="PROSITE" id="PS51354">
    <property type="entry name" value="GLUTAREDOXIN_2"/>
    <property type="match status" value="1"/>
</dbReference>
<evidence type="ECO:0000313" key="9">
    <source>
        <dbReference type="Proteomes" id="UP000000365"/>
    </source>
</evidence>
<dbReference type="PROSITE" id="PS00573">
    <property type="entry name" value="PYRIDINE_REDOX_2"/>
    <property type="match status" value="1"/>
</dbReference>
<keyword evidence="3" id="KW-0560">Oxidoreductase</keyword>
<dbReference type="eggNOG" id="arCOG01296">
    <property type="taxonomic scope" value="Archaea"/>
</dbReference>
<dbReference type="GO" id="GO:0016668">
    <property type="term" value="F:oxidoreductase activity, acting on a sulfur group of donors, NAD(P) as acceptor"/>
    <property type="evidence" value="ECO:0007669"/>
    <property type="project" value="UniProtKB-ARBA"/>
</dbReference>
<feature type="domain" description="Glutaredoxin" evidence="6">
    <location>
        <begin position="5"/>
        <end position="63"/>
    </location>
</feature>
<dbReference type="InterPro" id="IPR050097">
    <property type="entry name" value="Ferredoxin-NADP_redctase_2"/>
</dbReference>
<proteinExistence type="predicted"/>
<evidence type="ECO:0000256" key="2">
    <source>
        <dbReference type="ARBA" id="ARBA00022827"/>
    </source>
</evidence>
<evidence type="ECO:0000256" key="4">
    <source>
        <dbReference type="ARBA" id="ARBA00023157"/>
    </source>
</evidence>
<dbReference type="STRING" id="410358.Mlab_1501"/>
<dbReference type="Gene3D" id="3.50.50.60">
    <property type="entry name" value="FAD/NAD(P)-binding domain"/>
    <property type="match status" value="2"/>
</dbReference>
<keyword evidence="1" id="KW-0285">Flavoprotein</keyword>
<dbReference type="GeneID" id="4795246"/>
<dbReference type="PANTHER" id="PTHR48105">
    <property type="entry name" value="THIOREDOXIN REDUCTASE 1-RELATED-RELATED"/>
    <property type="match status" value="1"/>
</dbReference>
<gene>
    <name evidence="8" type="ordered locus">Mlab_1501</name>
</gene>
<feature type="domain" description="FAD/NAD(P)-binding" evidence="7">
    <location>
        <begin position="94"/>
        <end position="380"/>
    </location>
</feature>
<evidence type="ECO:0000256" key="3">
    <source>
        <dbReference type="ARBA" id="ARBA00023002"/>
    </source>
</evidence>
<keyword evidence="5" id="KW-0676">Redox-active center</keyword>
<dbReference type="PRINTS" id="PR00368">
    <property type="entry name" value="FADPNR"/>
</dbReference>
<organism evidence="8 9">
    <name type="scientific">Methanocorpusculum labreanum (strain ATCC 43576 / DSM 4855 / Z)</name>
    <dbReference type="NCBI Taxonomy" id="410358"/>
    <lineage>
        <taxon>Archaea</taxon>
        <taxon>Methanobacteriati</taxon>
        <taxon>Methanobacteriota</taxon>
        <taxon>Stenosarchaea group</taxon>
        <taxon>Methanomicrobia</taxon>
        <taxon>Methanomicrobiales</taxon>
        <taxon>Methanocorpusculaceae</taxon>
        <taxon>Methanocorpusculum</taxon>
    </lineage>
</organism>
<dbReference type="AlphaFoldDB" id="A2STK9"/>
<dbReference type="KEGG" id="mla:Mlab_1501"/>
<evidence type="ECO:0000259" key="6">
    <source>
        <dbReference type="Pfam" id="PF00462"/>
    </source>
</evidence>
<dbReference type="Pfam" id="PF00462">
    <property type="entry name" value="Glutaredoxin"/>
    <property type="match status" value="1"/>
</dbReference>
<dbReference type="InterPro" id="IPR023753">
    <property type="entry name" value="FAD/NAD-binding_dom"/>
</dbReference>
<evidence type="ECO:0000259" key="7">
    <source>
        <dbReference type="Pfam" id="PF07992"/>
    </source>
</evidence>
<keyword evidence="4" id="KW-1015">Disulfide bond</keyword>
<dbReference type="InterPro" id="IPR036188">
    <property type="entry name" value="FAD/NAD-bd_sf"/>
</dbReference>
<sequence length="398" mass="41927">MLHEVVVYSLSGCPHCKALKTFLDNQNITYTNIDVGEDEKAAAEMIKISGQRGVPVTVIDGEKIVIGDDLKKVMEYLDAPVAVKKTPDVSADHDLVVIGAGAGGLSAAMYGARKGIDMVVITGAIGGMVNQSYVVENYPGIPDISGADLMKKIYDHTVNSGGIFVEDVVTGISKAGDVFSIDTLNGAHYTAKAVIAATGRSPRLSGAKGETDYLGKGVAICTTCDGPLYKNKVVGILGGGNTAVDMAIELSDIASKIHLIVRSKLKADKVLIDRLKTKKNIVLHKGYTIEEFGGGQFLEYVILKKQGGITSLLGKGEEKIPVDGVFLGIGLDPNTSIFEGLGVTMNPNKEIIVDIDCNTNVPGFYAAGDATSIKAKQIASSVGEGVKALLSAYDYLKR</sequence>
<dbReference type="EMBL" id="CP000559">
    <property type="protein sequence ID" value="ABN07665.1"/>
    <property type="molecule type" value="Genomic_DNA"/>
</dbReference>